<dbReference type="AlphaFoldDB" id="A0A3A1UWX8"/>
<feature type="compositionally biased region" description="Acidic residues" evidence="6">
    <location>
        <begin position="430"/>
        <end position="456"/>
    </location>
</feature>
<comment type="subcellular location">
    <subcellularLocation>
        <location evidence="1">Cell membrane</location>
        <topology evidence="1">Single-pass membrane protein</topology>
    </subcellularLocation>
</comment>
<keyword evidence="4 7" id="KW-1133">Transmembrane helix</keyword>
<dbReference type="OrthoDB" id="9800626at2"/>
<dbReference type="GO" id="GO:0005886">
    <property type="term" value="C:plasma membrane"/>
    <property type="evidence" value="ECO:0007669"/>
    <property type="project" value="UniProtKB-SubCell"/>
</dbReference>
<feature type="compositionally biased region" description="Low complexity" evidence="6">
    <location>
        <begin position="357"/>
        <end position="366"/>
    </location>
</feature>
<dbReference type="InterPro" id="IPR055431">
    <property type="entry name" value="RsgI_M"/>
</dbReference>
<dbReference type="Proteomes" id="UP000266482">
    <property type="component" value="Unassembled WGS sequence"/>
</dbReference>
<proteinExistence type="predicted"/>
<keyword evidence="10" id="KW-1185">Reference proteome</keyword>
<feature type="compositionally biased region" description="Low complexity" evidence="6">
    <location>
        <begin position="381"/>
        <end position="394"/>
    </location>
</feature>
<dbReference type="Pfam" id="PF23750">
    <property type="entry name" value="RsgI_M"/>
    <property type="match status" value="1"/>
</dbReference>
<evidence type="ECO:0000256" key="4">
    <source>
        <dbReference type="ARBA" id="ARBA00022989"/>
    </source>
</evidence>
<feature type="compositionally biased region" description="Basic and acidic residues" evidence="6">
    <location>
        <begin position="409"/>
        <end position="419"/>
    </location>
</feature>
<keyword evidence="5 7" id="KW-0472">Membrane</keyword>
<protein>
    <recommendedName>
        <fullName evidence="8">RsgI N-terminal anti-sigma domain-containing protein</fullName>
    </recommendedName>
</protein>
<dbReference type="RefSeq" id="WP_119599914.1">
    <property type="nucleotide sequence ID" value="NZ_QXQA01000006.1"/>
</dbReference>
<dbReference type="InterPro" id="IPR024449">
    <property type="entry name" value="Anti-sigma_RsgI_N"/>
</dbReference>
<keyword evidence="3 7" id="KW-0812">Transmembrane</keyword>
<name>A0A3A1UWX8_9BACL</name>
<reference evidence="9 10" key="1">
    <citation type="submission" date="2018-09" db="EMBL/GenBank/DDBJ databases">
        <title>Paenibacillus aracenensis nov. sp. isolated from a cave in southern Spain.</title>
        <authorList>
            <person name="Jurado V."/>
            <person name="Gutierrez-Patricio S."/>
            <person name="Gonzalez-Pimentel J.L."/>
            <person name="Miller A.Z."/>
            <person name="Laiz L."/>
            <person name="Saiz-Jimenez C."/>
        </authorList>
    </citation>
    <scope>NUCLEOTIDE SEQUENCE [LARGE SCALE GENOMIC DNA]</scope>
    <source>
        <strain evidence="9 10">DSM 22867</strain>
    </source>
</reference>
<evidence type="ECO:0000256" key="7">
    <source>
        <dbReference type="SAM" id="Phobius"/>
    </source>
</evidence>
<feature type="compositionally biased region" description="Basic and acidic residues" evidence="6">
    <location>
        <begin position="278"/>
        <end position="289"/>
    </location>
</feature>
<feature type="region of interest" description="Disordered" evidence="6">
    <location>
        <begin position="278"/>
        <end position="474"/>
    </location>
</feature>
<evidence type="ECO:0000256" key="2">
    <source>
        <dbReference type="ARBA" id="ARBA00022475"/>
    </source>
</evidence>
<dbReference type="PROSITE" id="PS51849">
    <property type="entry name" value="RSGI_N"/>
    <property type="match status" value="1"/>
</dbReference>
<evidence type="ECO:0000256" key="3">
    <source>
        <dbReference type="ARBA" id="ARBA00022692"/>
    </source>
</evidence>
<evidence type="ECO:0000259" key="8">
    <source>
        <dbReference type="PROSITE" id="PS51849"/>
    </source>
</evidence>
<evidence type="ECO:0000313" key="9">
    <source>
        <dbReference type="EMBL" id="RIX52705.1"/>
    </source>
</evidence>
<organism evidence="9 10">
    <name type="scientific">Paenibacillus nanensis</name>
    <dbReference type="NCBI Taxonomy" id="393251"/>
    <lineage>
        <taxon>Bacteria</taxon>
        <taxon>Bacillati</taxon>
        <taxon>Bacillota</taxon>
        <taxon>Bacilli</taxon>
        <taxon>Bacillales</taxon>
        <taxon>Paenibacillaceae</taxon>
        <taxon>Paenibacillus</taxon>
    </lineage>
</organism>
<comment type="caution">
    <text evidence="9">The sequence shown here is derived from an EMBL/GenBank/DDBJ whole genome shotgun (WGS) entry which is preliminary data.</text>
</comment>
<feature type="compositionally biased region" description="Acidic residues" evidence="6">
    <location>
        <begin position="341"/>
        <end position="351"/>
    </location>
</feature>
<evidence type="ECO:0000256" key="6">
    <source>
        <dbReference type="SAM" id="MobiDB-lite"/>
    </source>
</evidence>
<evidence type="ECO:0000256" key="1">
    <source>
        <dbReference type="ARBA" id="ARBA00004162"/>
    </source>
</evidence>
<feature type="compositionally biased region" description="Basic and acidic residues" evidence="6">
    <location>
        <begin position="457"/>
        <end position="474"/>
    </location>
</feature>
<dbReference type="Pfam" id="PF12791">
    <property type="entry name" value="RsgI_N"/>
    <property type="match status" value="1"/>
</dbReference>
<feature type="compositionally biased region" description="Basic and acidic residues" evidence="6">
    <location>
        <begin position="367"/>
        <end position="380"/>
    </location>
</feature>
<feature type="transmembrane region" description="Helical" evidence="7">
    <location>
        <begin position="59"/>
        <end position="78"/>
    </location>
</feature>
<gene>
    <name evidence="9" type="ORF">D3P08_11865</name>
</gene>
<accession>A0A3A1UWX8</accession>
<feature type="compositionally biased region" description="Low complexity" evidence="6">
    <location>
        <begin position="304"/>
        <end position="334"/>
    </location>
</feature>
<keyword evidence="2" id="KW-1003">Cell membrane</keyword>
<evidence type="ECO:0000313" key="10">
    <source>
        <dbReference type="Proteomes" id="UP000266482"/>
    </source>
</evidence>
<evidence type="ECO:0000256" key="5">
    <source>
        <dbReference type="ARBA" id="ARBA00023136"/>
    </source>
</evidence>
<dbReference type="EMBL" id="QXQA01000006">
    <property type="protein sequence ID" value="RIX52705.1"/>
    <property type="molecule type" value="Genomic_DNA"/>
</dbReference>
<feature type="domain" description="RsgI N-terminal anti-sigma" evidence="8">
    <location>
        <begin position="2"/>
        <end position="49"/>
    </location>
</feature>
<sequence>MKRGIVMSIHERHAVVMTADGQFLRAPLQGSPQIGEELVFEEEIPVKRRAGLSRVASRYAAAAAMFCLLTIAGIAYSIQTANPVVAYVTMDINPSVEIGVDGKERVRALRALNEDGAKLIENIDYKGKDVETVAAVILEQANQSHYLDAPHKDILITSIMLSGKKGFAVEFESILTDSLNKKLQQWLAEHTSELKDVTIMTLSVPEELREAADANGISSGKMAVYLMAKDEGYEGEISELKEVSIDKWTEPIGGVKQIVDDEDEAATKAKLQELLAKEKKEKEAQEKKPNGQTGAALQDGPTEKPAASPSAVPAVTPASKPTAKPSKPSDSKGNNGKKDRDDDDEDSDDDEDKKNSNNRNNGNNKNQGKDNKGSKNDNGHSSKNNGKNRNNGPSGKKDDDDRDDDDDGWERNRYNDRDNSWLNNRYAWDDRDDDDEDRRDDDRDDDDDDDDRDDENVDRKDNRNRDGKGGRDRD</sequence>